<dbReference type="Gene3D" id="3.40.50.10470">
    <property type="entry name" value="Translation initiation factor eif-2b, domain 2"/>
    <property type="match status" value="1"/>
</dbReference>
<name>A0A4R9C1S5_9FIRM</name>
<dbReference type="InterPro" id="IPR000649">
    <property type="entry name" value="IF-2B-related"/>
</dbReference>
<organism evidence="3 4">
    <name type="scientific">Helcococcus ovis</name>
    <dbReference type="NCBI Taxonomy" id="72026"/>
    <lineage>
        <taxon>Bacteria</taxon>
        <taxon>Bacillati</taxon>
        <taxon>Bacillota</taxon>
        <taxon>Tissierellia</taxon>
        <taxon>Tissierellales</taxon>
        <taxon>Peptoniphilaceae</taxon>
        <taxon>Helcococcus</taxon>
    </lineage>
</organism>
<dbReference type="EMBL" id="SCFR01000026">
    <property type="protein sequence ID" value="TFF64991.1"/>
    <property type="molecule type" value="Genomic_DNA"/>
</dbReference>
<dbReference type="NCBIfam" id="TIGR00524">
    <property type="entry name" value="eIF-2B_rel"/>
    <property type="match status" value="1"/>
</dbReference>
<comment type="similarity">
    <text evidence="1">Belongs to the eIF-2B alpha/beta/delta subunits family. MtnA subfamily.</text>
</comment>
<keyword evidence="4" id="KW-1185">Reference proteome</keyword>
<dbReference type="InterPro" id="IPR042529">
    <property type="entry name" value="IF_2B-like_C"/>
</dbReference>
<evidence type="ECO:0000313" key="3">
    <source>
        <dbReference type="EMBL" id="TFF64991.1"/>
    </source>
</evidence>
<dbReference type="RefSeq" id="WP_134744491.1">
    <property type="nucleotide sequence ID" value="NZ_JBFNFZ010000048.1"/>
</dbReference>
<dbReference type="NCBIfam" id="NF004326">
    <property type="entry name" value="PRK05720.1"/>
    <property type="match status" value="1"/>
</dbReference>
<gene>
    <name evidence="3" type="ORF">EQF91_06810</name>
</gene>
<proteinExistence type="inferred from homology"/>
<dbReference type="GO" id="GO:0019509">
    <property type="term" value="P:L-methionine salvage from methylthioadenosine"/>
    <property type="evidence" value="ECO:0007669"/>
    <property type="project" value="TreeGrafter"/>
</dbReference>
<dbReference type="SUPFAM" id="SSF100950">
    <property type="entry name" value="NagB/RpiA/CoA transferase-like"/>
    <property type="match status" value="1"/>
</dbReference>
<dbReference type="AlphaFoldDB" id="A0A4R9C1S5"/>
<dbReference type="Pfam" id="PF01008">
    <property type="entry name" value="IF-2B"/>
    <property type="match status" value="1"/>
</dbReference>
<sequence length="348" mass="39616">MQLNDRQDYDLAYMLKFENVAWYENGKVKILDRRIYPIRVEHVICKTYKDVAKSIKDMVTQSEGPYTAAAMGMVLAFYEAENLNNDELYYFMEKAAYELSHARPTTSEQMSGIVNGSLEVLKKCLDNNLERKKILDKLFEYAYNYVNNNYKKYSIIGRNLAKIIPDNGSIMTQCFAGTVVGTMLRECKKMNKNIKIYCAETRPYYQGARLTASVAKDMGFDVTVISDNMPAYTIKTKKIDLFTSASDVITMDGYIVNKVGTFQIALAAKYFNIPYYVTGTPDEKHKTIDSVTIEKRDPKLVLESLGQKITMDGVNGYYPAFDITPPDLCTGVVTDKGIFSPYNLKEYN</sequence>
<accession>A0A4R9C1S5</accession>
<dbReference type="InterPro" id="IPR037171">
    <property type="entry name" value="NagB/RpiA_transferase-like"/>
</dbReference>
<dbReference type="Gene3D" id="1.20.120.420">
    <property type="entry name" value="translation initiation factor eif-2b, domain 1"/>
    <property type="match status" value="1"/>
</dbReference>
<dbReference type="Proteomes" id="UP000297454">
    <property type="component" value="Unassembled WGS sequence"/>
</dbReference>
<dbReference type="GO" id="GO:0046523">
    <property type="term" value="F:S-methyl-5-thioribose-1-phosphate isomerase activity"/>
    <property type="evidence" value="ECO:0007669"/>
    <property type="project" value="TreeGrafter"/>
</dbReference>
<reference evidence="3 4" key="1">
    <citation type="submission" date="2019-01" db="EMBL/GenBank/DDBJ databases">
        <title>Draft Genome Sequences of Helcococcus ovis Strains Isolated from the Uterus and Vagina of Dairy Cows with Metritis.</title>
        <authorList>
            <person name="Cunha F."/>
            <person name="Jeon S.J."/>
            <person name="Kutzer P."/>
            <person name="Galvao K.N."/>
        </authorList>
    </citation>
    <scope>NUCLEOTIDE SEQUENCE [LARGE SCALE GENOMIC DNA]</scope>
    <source>
        <strain evidence="3 4">KG-37</strain>
    </source>
</reference>
<comment type="caution">
    <text evidence="3">The sequence shown here is derived from an EMBL/GenBank/DDBJ whole genome shotgun (WGS) entry which is preliminary data.</text>
</comment>
<protein>
    <submittedName>
        <fullName evidence="3">S-methyl-5-thioribose-1-phosphate isomerase</fullName>
    </submittedName>
</protein>
<evidence type="ECO:0000256" key="2">
    <source>
        <dbReference type="ARBA" id="ARBA00023235"/>
    </source>
</evidence>
<evidence type="ECO:0000313" key="4">
    <source>
        <dbReference type="Proteomes" id="UP000297454"/>
    </source>
</evidence>
<dbReference type="InterPro" id="IPR011559">
    <property type="entry name" value="Initiation_fac_2B_a/b/d"/>
</dbReference>
<dbReference type="InterPro" id="IPR027363">
    <property type="entry name" value="M1Pi_N"/>
</dbReference>
<dbReference type="PANTHER" id="PTHR43475:SF1">
    <property type="entry name" value="METHYLTHIORIBOSE-1-PHOSPHATE ISOMERASE"/>
    <property type="match status" value="1"/>
</dbReference>
<dbReference type="PANTHER" id="PTHR43475">
    <property type="entry name" value="METHYLTHIORIBOSE-1-PHOSPHATE ISOMERASE"/>
    <property type="match status" value="1"/>
</dbReference>
<keyword evidence="2 3" id="KW-0413">Isomerase</keyword>
<evidence type="ECO:0000256" key="1">
    <source>
        <dbReference type="ARBA" id="ARBA00009117"/>
    </source>
</evidence>